<dbReference type="PROSITE" id="PS51257">
    <property type="entry name" value="PROKAR_LIPOPROTEIN"/>
    <property type="match status" value="1"/>
</dbReference>
<dbReference type="Proteomes" id="UP000244937">
    <property type="component" value="Chromosome"/>
</dbReference>
<gene>
    <name evidence="1" type="ORF">HYN49_13600</name>
</gene>
<proteinExistence type="predicted"/>
<evidence type="ECO:0000313" key="1">
    <source>
        <dbReference type="EMBL" id="AWI26851.1"/>
    </source>
</evidence>
<organism evidence="1 2">
    <name type="scientific">Flavobacterium pallidum</name>
    <dbReference type="NCBI Taxonomy" id="2172098"/>
    <lineage>
        <taxon>Bacteria</taxon>
        <taxon>Pseudomonadati</taxon>
        <taxon>Bacteroidota</taxon>
        <taxon>Flavobacteriia</taxon>
        <taxon>Flavobacteriales</taxon>
        <taxon>Flavobacteriaceae</taxon>
        <taxon>Flavobacterium</taxon>
    </lineage>
</organism>
<accession>A0A2S1SKE8</accession>
<reference evidence="1 2" key="1">
    <citation type="submission" date="2018-05" db="EMBL/GenBank/DDBJ databases">
        <title>Genome sequencing of Flavobacterium sp. HYN0049.</title>
        <authorList>
            <person name="Yi H."/>
            <person name="Baek C."/>
        </authorList>
    </citation>
    <scope>NUCLEOTIDE SEQUENCE [LARGE SCALE GENOMIC DNA]</scope>
    <source>
        <strain evidence="1 2">HYN0049</strain>
    </source>
</reference>
<sequence>MKKLIYLLIIFSLTSCETEYFATVLNHSGKNVILKIYYNSDTISKFPNGKSNLKTELAQSDLTIKFDSINYIAEIELKPNEQFDVDFGFRHKPNFHSIQKMKIIKSDTTTLEYDILRKTFYSNDLNLVIN</sequence>
<dbReference type="RefSeq" id="WP_108904627.1">
    <property type="nucleotide sequence ID" value="NZ_CP029187.1"/>
</dbReference>
<evidence type="ECO:0008006" key="3">
    <source>
        <dbReference type="Google" id="ProtNLM"/>
    </source>
</evidence>
<name>A0A2S1SKE8_9FLAO</name>
<dbReference type="EMBL" id="CP029187">
    <property type="protein sequence ID" value="AWI26851.1"/>
    <property type="molecule type" value="Genomic_DNA"/>
</dbReference>
<keyword evidence="2" id="KW-1185">Reference proteome</keyword>
<dbReference type="KEGG" id="fpal:HYN49_13600"/>
<evidence type="ECO:0000313" key="2">
    <source>
        <dbReference type="Proteomes" id="UP000244937"/>
    </source>
</evidence>
<dbReference type="AlphaFoldDB" id="A0A2S1SKE8"/>
<protein>
    <recommendedName>
        <fullName evidence="3">Lipoprotein</fullName>
    </recommendedName>
</protein>